<keyword evidence="5 6" id="KW-0472">Membrane</keyword>
<evidence type="ECO:0000256" key="3">
    <source>
        <dbReference type="ARBA" id="ARBA00022692"/>
    </source>
</evidence>
<feature type="transmembrane region" description="Helical" evidence="6">
    <location>
        <begin position="75"/>
        <end position="96"/>
    </location>
</feature>
<name>A0ABZ3J6V8_SPOA4</name>
<feature type="transmembrane region" description="Helical" evidence="6">
    <location>
        <begin position="117"/>
        <end position="140"/>
    </location>
</feature>
<dbReference type="InterPro" id="IPR001123">
    <property type="entry name" value="LeuE-type"/>
</dbReference>
<evidence type="ECO:0000313" key="8">
    <source>
        <dbReference type="Proteomes" id="UP000216052"/>
    </source>
</evidence>
<evidence type="ECO:0000256" key="6">
    <source>
        <dbReference type="SAM" id="Phobius"/>
    </source>
</evidence>
<evidence type="ECO:0000313" key="7">
    <source>
        <dbReference type="EMBL" id="XFO73631.1"/>
    </source>
</evidence>
<evidence type="ECO:0008006" key="9">
    <source>
        <dbReference type="Google" id="ProtNLM"/>
    </source>
</evidence>
<keyword evidence="8" id="KW-1185">Reference proteome</keyword>
<feature type="transmembrane region" description="Helical" evidence="6">
    <location>
        <begin position="185"/>
        <end position="203"/>
    </location>
</feature>
<dbReference type="Pfam" id="PF01810">
    <property type="entry name" value="LysE"/>
    <property type="match status" value="1"/>
</dbReference>
<proteinExistence type="predicted"/>
<accession>A0ABZ3J6V8</accession>
<organism evidence="7 8">
    <name type="scientific">Sporomusa acidovorans (strain ATCC 49682 / DSM 3132 / Mol)</name>
    <dbReference type="NCBI Taxonomy" id="1123286"/>
    <lineage>
        <taxon>Bacteria</taxon>
        <taxon>Bacillati</taxon>
        <taxon>Bacillota</taxon>
        <taxon>Negativicutes</taxon>
        <taxon>Selenomonadales</taxon>
        <taxon>Sporomusaceae</taxon>
        <taxon>Sporomusa</taxon>
    </lineage>
</organism>
<dbReference type="EMBL" id="CP155571">
    <property type="protein sequence ID" value="XFO73631.1"/>
    <property type="molecule type" value="Genomic_DNA"/>
</dbReference>
<dbReference type="PANTHER" id="PTHR30086:SF20">
    <property type="entry name" value="ARGININE EXPORTER PROTEIN ARGO-RELATED"/>
    <property type="match status" value="1"/>
</dbReference>
<reference evidence="7" key="1">
    <citation type="submission" date="2024-05" db="EMBL/GenBank/DDBJ databases">
        <title>Isolation and characterization of Sporomusa carbonis sp. nov., a carboxydotrophic hydrogenogen in the genus of Sporomusa isolated from a charcoal burning pile.</title>
        <authorList>
            <person name="Boeer T."/>
            <person name="Rosenbaum F."/>
            <person name="Eysell L."/>
            <person name="Mueller V."/>
            <person name="Daniel R."/>
            <person name="Poehlein A."/>
        </authorList>
    </citation>
    <scope>NUCLEOTIDE SEQUENCE [LARGE SCALE GENOMIC DNA]</scope>
    <source>
        <strain evidence="7">DSM 3132</strain>
    </source>
</reference>
<protein>
    <recommendedName>
        <fullName evidence="9">Leucine export protein LeuE</fullName>
    </recommendedName>
</protein>
<feature type="transmembrane region" description="Helical" evidence="6">
    <location>
        <begin position="146"/>
        <end position="173"/>
    </location>
</feature>
<dbReference type="PANTHER" id="PTHR30086">
    <property type="entry name" value="ARGININE EXPORTER PROTEIN ARGO"/>
    <property type="match status" value="1"/>
</dbReference>
<evidence type="ECO:0000256" key="5">
    <source>
        <dbReference type="ARBA" id="ARBA00023136"/>
    </source>
</evidence>
<evidence type="ECO:0000256" key="2">
    <source>
        <dbReference type="ARBA" id="ARBA00022475"/>
    </source>
</evidence>
<gene>
    <name evidence="7" type="ORF">SPACI_037380</name>
</gene>
<dbReference type="Proteomes" id="UP000216052">
    <property type="component" value="Chromosome"/>
</dbReference>
<feature type="transmembrane region" description="Helical" evidence="6">
    <location>
        <begin position="42"/>
        <end position="69"/>
    </location>
</feature>
<sequence>MSMELLFLIKGVILGFSIAAPVGPIGVLCIRRTLASGMANGFLSGFGAASADAVYGCIAAFGITAISTLLLDNRFYLHVFGGLFLLYLGVYTFRAVPSETAAAAAGKGLLGAYTSAFFLTLTNPTTIMSFVAVFAGLGIGAAAGNFWLAGFMVFGVFVGSLLWWLLLSSVVNALRANIKQHHLKIVNQCSGVIIFGFGVLSLFSL</sequence>
<feature type="transmembrane region" description="Helical" evidence="6">
    <location>
        <begin position="6"/>
        <end position="30"/>
    </location>
</feature>
<keyword evidence="3 6" id="KW-0812">Transmembrane</keyword>
<keyword evidence="2" id="KW-1003">Cell membrane</keyword>
<evidence type="ECO:0000256" key="1">
    <source>
        <dbReference type="ARBA" id="ARBA00004651"/>
    </source>
</evidence>
<comment type="subcellular location">
    <subcellularLocation>
        <location evidence="1">Cell membrane</location>
        <topology evidence="1">Multi-pass membrane protein</topology>
    </subcellularLocation>
</comment>
<keyword evidence="4 6" id="KW-1133">Transmembrane helix</keyword>
<evidence type="ECO:0000256" key="4">
    <source>
        <dbReference type="ARBA" id="ARBA00022989"/>
    </source>
</evidence>